<evidence type="ECO:0000313" key="1">
    <source>
        <dbReference type="EMBL" id="MCC5598141.1"/>
    </source>
</evidence>
<gene>
    <name evidence="1" type="ORF">LC586_02535</name>
</gene>
<keyword evidence="2" id="KW-1185">Reference proteome</keyword>
<proteinExistence type="predicted"/>
<sequence>MINPRLLITKTLAQSYMRRLDPLVLAILICYFTPVRITGVRGEDALAIADGKLVFRLLCLSF</sequence>
<evidence type="ECO:0000313" key="2">
    <source>
        <dbReference type="Proteomes" id="UP001199525"/>
    </source>
</evidence>
<accession>A0ABS8I2L8</accession>
<comment type="caution">
    <text evidence="1">The sequence shown here is derived from an EMBL/GenBank/DDBJ whole genome shotgun (WGS) entry which is preliminary data.</text>
</comment>
<dbReference type="Proteomes" id="UP001199525">
    <property type="component" value="Unassembled WGS sequence"/>
</dbReference>
<protein>
    <submittedName>
        <fullName evidence="1">Uncharacterized protein</fullName>
    </submittedName>
</protein>
<name>A0ABS8I2L8_9NOSO</name>
<dbReference type="EMBL" id="JAIVFQ010000002">
    <property type="protein sequence ID" value="MCC5598141.1"/>
    <property type="molecule type" value="Genomic_DNA"/>
</dbReference>
<organism evidence="1 2">
    <name type="scientific">Nostoc favosum CHAB5714</name>
    <dbReference type="NCBI Taxonomy" id="2780399"/>
    <lineage>
        <taxon>Bacteria</taxon>
        <taxon>Bacillati</taxon>
        <taxon>Cyanobacteriota</taxon>
        <taxon>Cyanophyceae</taxon>
        <taxon>Nostocales</taxon>
        <taxon>Nostocaceae</taxon>
        <taxon>Nostoc</taxon>
        <taxon>Nostoc favosum</taxon>
    </lineage>
</organism>
<reference evidence="1 2" key="1">
    <citation type="journal article" date="2021" name="Microorganisms">
        <title>Genome Evolution of Filamentous Cyanobacterium Nostoc Species: From Facultative Symbiosis to Free Living.</title>
        <authorList>
            <person name="Huo D."/>
            <person name="Li H."/>
            <person name="Cai F."/>
            <person name="Guo X."/>
            <person name="Qiao Z."/>
            <person name="Wang W."/>
            <person name="Yu G."/>
            <person name="Li R."/>
        </authorList>
    </citation>
    <scope>NUCLEOTIDE SEQUENCE [LARGE SCALE GENOMIC DNA]</scope>
    <source>
        <strain evidence="1 2">CHAB 5714</strain>
    </source>
</reference>